<sequence>MARILNVIIFFLSVASVAQNRIPELVSPEVNADRTVTFRIYAPSASEVLLECDLLQKGSGPMRLTKNESGVWSVTTVALPSEMYLYNFQVDKVRTLDPNNAFVIRDVGNVFGMFFVPGGKADDYLVRDVPHGSVIHVWYDSPSLKTNRRLTVYTPAGYETSKENYPVLYLQHGAGGDEDAWLQLGRTAQILDNLIASKKAKPMLVVMANGNAGQTAAPGESSAPMKKPVFIQPDMFSGNTEKAYPEVVAFIESRFRVKKDKASRALAGLSMGGMHSLVISANNPELFGYVAVFSSAMLWPKEAPGEVYKDFDRKLEAQKKAGYKLYWIGIGTDDFLFEQSNTFRKKLDAMQFKYVYKETAGGHTWSNWRDYLTEFVPLLFR</sequence>
<evidence type="ECO:0000313" key="1">
    <source>
        <dbReference type="EMBL" id="NMH28308.1"/>
    </source>
</evidence>
<gene>
    <name evidence="1" type="ORF">G6047_09715</name>
</gene>
<dbReference type="CDD" id="cd11294">
    <property type="entry name" value="E_set_Esterase_like_N"/>
    <property type="match status" value="1"/>
</dbReference>
<dbReference type="GO" id="GO:0016747">
    <property type="term" value="F:acyltransferase activity, transferring groups other than amino-acyl groups"/>
    <property type="evidence" value="ECO:0007669"/>
    <property type="project" value="TreeGrafter"/>
</dbReference>
<dbReference type="Gene3D" id="3.40.50.1820">
    <property type="entry name" value="alpha/beta hydrolase"/>
    <property type="match status" value="1"/>
</dbReference>
<dbReference type="EMBL" id="JAAMPU010000105">
    <property type="protein sequence ID" value="NMH28308.1"/>
    <property type="molecule type" value="Genomic_DNA"/>
</dbReference>
<dbReference type="SUPFAM" id="SSF81296">
    <property type="entry name" value="E set domains"/>
    <property type="match status" value="1"/>
</dbReference>
<evidence type="ECO:0000313" key="2">
    <source>
        <dbReference type="Proteomes" id="UP000712080"/>
    </source>
</evidence>
<organism evidence="1 2">
    <name type="scientific">Flavobacterium silvaticum</name>
    <dbReference type="NCBI Taxonomy" id="1852020"/>
    <lineage>
        <taxon>Bacteria</taxon>
        <taxon>Pseudomonadati</taxon>
        <taxon>Bacteroidota</taxon>
        <taxon>Flavobacteriia</taxon>
        <taxon>Flavobacteriales</taxon>
        <taxon>Flavobacteriaceae</taxon>
        <taxon>Flavobacterium</taxon>
    </lineage>
</organism>
<dbReference type="InterPro" id="IPR000801">
    <property type="entry name" value="Esterase-like"/>
</dbReference>
<name>A0A972FM80_9FLAO</name>
<proteinExistence type="predicted"/>
<dbReference type="InterPro" id="IPR029058">
    <property type="entry name" value="AB_hydrolase_fold"/>
</dbReference>
<dbReference type="AlphaFoldDB" id="A0A972FM80"/>
<protein>
    <submittedName>
        <fullName evidence="1">Esterase</fullName>
    </submittedName>
</protein>
<keyword evidence="2" id="KW-1185">Reference proteome</keyword>
<dbReference type="SUPFAM" id="SSF53474">
    <property type="entry name" value="alpha/beta-Hydrolases"/>
    <property type="match status" value="1"/>
</dbReference>
<dbReference type="Proteomes" id="UP000712080">
    <property type="component" value="Unassembled WGS sequence"/>
</dbReference>
<dbReference type="InterPro" id="IPR013783">
    <property type="entry name" value="Ig-like_fold"/>
</dbReference>
<comment type="caution">
    <text evidence="1">The sequence shown here is derived from an EMBL/GenBank/DDBJ whole genome shotgun (WGS) entry which is preliminary data.</text>
</comment>
<dbReference type="PANTHER" id="PTHR48098">
    <property type="entry name" value="ENTEROCHELIN ESTERASE-RELATED"/>
    <property type="match status" value="1"/>
</dbReference>
<dbReference type="RefSeq" id="WP_169527416.1">
    <property type="nucleotide sequence ID" value="NZ_JAAMPU010000105.1"/>
</dbReference>
<dbReference type="InterPro" id="IPR050583">
    <property type="entry name" value="Mycobacterial_A85_antigen"/>
</dbReference>
<dbReference type="InterPro" id="IPR014756">
    <property type="entry name" value="Ig_E-set"/>
</dbReference>
<reference evidence="1" key="1">
    <citation type="submission" date="2020-02" db="EMBL/GenBank/DDBJ databases">
        <title>Flavobacterium sp. genome.</title>
        <authorList>
            <person name="Jung H.S."/>
            <person name="Baek J.H."/>
            <person name="Jeon C.O."/>
        </authorList>
    </citation>
    <scope>NUCLEOTIDE SEQUENCE</scope>
    <source>
        <strain evidence="1">SE-s28</strain>
    </source>
</reference>
<accession>A0A972FM80</accession>
<dbReference type="Pfam" id="PF00756">
    <property type="entry name" value="Esterase"/>
    <property type="match status" value="1"/>
</dbReference>
<dbReference type="PANTHER" id="PTHR48098:SF1">
    <property type="entry name" value="DIACYLGLYCEROL ACYLTRANSFERASE_MYCOLYLTRANSFERASE AG85A"/>
    <property type="match status" value="1"/>
</dbReference>
<dbReference type="Gene3D" id="2.60.40.10">
    <property type="entry name" value="Immunoglobulins"/>
    <property type="match status" value="1"/>
</dbReference>